<dbReference type="AlphaFoldDB" id="T0YCV6"/>
<dbReference type="Pfam" id="PF01964">
    <property type="entry name" value="ThiC_Rad_SAM"/>
    <property type="match status" value="1"/>
</dbReference>
<gene>
    <name evidence="1" type="ORF">B1B_17629</name>
</gene>
<organism evidence="1">
    <name type="scientific">mine drainage metagenome</name>
    <dbReference type="NCBI Taxonomy" id="410659"/>
    <lineage>
        <taxon>unclassified sequences</taxon>
        <taxon>metagenomes</taxon>
        <taxon>ecological metagenomes</taxon>
    </lineage>
</organism>
<reference evidence="1" key="1">
    <citation type="submission" date="2013-08" db="EMBL/GenBank/DDBJ databases">
        <authorList>
            <person name="Mendez C."/>
            <person name="Richter M."/>
            <person name="Ferrer M."/>
            <person name="Sanchez J."/>
        </authorList>
    </citation>
    <scope>NUCLEOTIDE SEQUENCE</scope>
</reference>
<feature type="non-terminal residue" evidence="1">
    <location>
        <position position="47"/>
    </location>
</feature>
<dbReference type="PANTHER" id="PTHR30557:SF1">
    <property type="entry name" value="PHOSPHOMETHYLPYRIMIDINE SYNTHASE, CHLOROPLASTIC"/>
    <property type="match status" value="1"/>
</dbReference>
<dbReference type="GO" id="GO:0009228">
    <property type="term" value="P:thiamine biosynthetic process"/>
    <property type="evidence" value="ECO:0007669"/>
    <property type="project" value="InterPro"/>
</dbReference>
<dbReference type="GO" id="GO:0005829">
    <property type="term" value="C:cytosol"/>
    <property type="evidence" value="ECO:0007669"/>
    <property type="project" value="TreeGrafter"/>
</dbReference>
<dbReference type="InterPro" id="IPR002817">
    <property type="entry name" value="ThiC/BzaA/B"/>
</dbReference>
<dbReference type="GO" id="GO:0051536">
    <property type="term" value="F:iron-sulfur cluster binding"/>
    <property type="evidence" value="ECO:0007669"/>
    <property type="project" value="InterPro"/>
</dbReference>
<reference evidence="1" key="2">
    <citation type="journal article" date="2014" name="ISME J.">
        <title>Microbial stratification in low pH oxic and suboxic macroscopic growths along an acid mine drainage.</title>
        <authorList>
            <person name="Mendez-Garcia C."/>
            <person name="Mesa V."/>
            <person name="Sprenger R.R."/>
            <person name="Richter M."/>
            <person name="Diez M.S."/>
            <person name="Solano J."/>
            <person name="Bargiela R."/>
            <person name="Golyshina O.V."/>
            <person name="Manteca A."/>
            <person name="Ramos J.L."/>
            <person name="Gallego J.R."/>
            <person name="Llorente I."/>
            <person name="Martins Dos Santos V.A."/>
            <person name="Jensen O.N."/>
            <person name="Pelaez A.I."/>
            <person name="Sanchez J."/>
            <person name="Ferrer M."/>
        </authorList>
    </citation>
    <scope>NUCLEOTIDE SEQUENCE</scope>
</reference>
<protein>
    <submittedName>
        <fullName evidence="1">Thiamine biosynthesis protein ThiC</fullName>
    </submittedName>
</protein>
<evidence type="ECO:0000313" key="1">
    <source>
        <dbReference type="EMBL" id="EQD33091.1"/>
    </source>
</evidence>
<name>T0YCV6_9ZZZZ</name>
<dbReference type="EMBL" id="AUZY01011780">
    <property type="protein sequence ID" value="EQD33091.1"/>
    <property type="molecule type" value="Genomic_DNA"/>
</dbReference>
<accession>T0YCV6</accession>
<dbReference type="PANTHER" id="PTHR30557">
    <property type="entry name" value="THIAMINE BIOSYNTHESIS PROTEIN THIC"/>
    <property type="match status" value="1"/>
</dbReference>
<proteinExistence type="predicted"/>
<comment type="caution">
    <text evidence="1">The sequence shown here is derived from an EMBL/GenBank/DDBJ whole genome shotgun (WGS) entry which is preliminary data.</text>
</comment>
<sequence>MRQEWIKKRSGVVTQMHFARKGVITEEMAYVAEVEKLDPELIRSEIA</sequence>